<evidence type="ECO:0000313" key="17">
    <source>
        <dbReference type="Proteomes" id="UP000650424"/>
    </source>
</evidence>
<evidence type="ECO:0000256" key="9">
    <source>
        <dbReference type="ARBA" id="ARBA00022619"/>
    </source>
</evidence>
<evidence type="ECO:0000256" key="11">
    <source>
        <dbReference type="ARBA" id="ARBA00022842"/>
    </source>
</evidence>
<dbReference type="Gene3D" id="3.90.870.10">
    <property type="entry name" value="DHBP synthase"/>
    <property type="match status" value="1"/>
</dbReference>
<dbReference type="PIRSF" id="PIRSF001259">
    <property type="entry name" value="RibA"/>
    <property type="match status" value="1"/>
</dbReference>
<keyword evidence="11 14" id="KW-0460">Magnesium</keyword>
<comment type="similarity">
    <text evidence="6">In the C-terminal section; belongs to the GTP cyclohydrolase II family.</text>
</comment>
<dbReference type="HAMAP" id="MF_00180">
    <property type="entry name" value="RibB"/>
    <property type="match status" value="1"/>
</dbReference>
<evidence type="ECO:0000256" key="4">
    <source>
        <dbReference type="ARBA" id="ARBA00004904"/>
    </source>
</evidence>
<comment type="pathway">
    <text evidence="4 14">Cofactor biosynthesis; riboflavin biosynthesis; 2-hydroxy-3-oxobutyl phosphate from D-ribulose 5-phosphate: step 1/1.</text>
</comment>
<dbReference type="Proteomes" id="UP000650424">
    <property type="component" value="Unassembled WGS sequence"/>
</dbReference>
<evidence type="ECO:0000256" key="7">
    <source>
        <dbReference type="ARBA" id="ARBA00012153"/>
    </source>
</evidence>
<evidence type="ECO:0000256" key="12">
    <source>
        <dbReference type="ARBA" id="ARBA00023211"/>
    </source>
</evidence>
<feature type="binding site" evidence="14">
    <location>
        <position position="28"/>
    </location>
    <ligand>
        <name>Mg(2+)</name>
        <dbReference type="ChEBI" id="CHEBI:18420"/>
        <label>2</label>
    </ligand>
</feature>
<feature type="binding site" evidence="14">
    <location>
        <begin position="140"/>
        <end position="144"/>
    </location>
    <ligand>
        <name>D-ribulose 5-phosphate</name>
        <dbReference type="ChEBI" id="CHEBI:58121"/>
    </ligand>
</feature>
<comment type="caution">
    <text evidence="16">The sequence shown here is derived from an EMBL/GenBank/DDBJ whole genome shotgun (WGS) entry which is preliminary data.</text>
</comment>
<evidence type="ECO:0000256" key="2">
    <source>
        <dbReference type="ARBA" id="ARBA00001936"/>
    </source>
</evidence>
<keyword evidence="17" id="KW-1185">Reference proteome</keyword>
<reference evidence="16 17" key="1">
    <citation type="submission" date="2020-08" db="EMBL/GenBank/DDBJ databases">
        <title>Novel species isolated from subtropical streams in China.</title>
        <authorList>
            <person name="Lu H."/>
        </authorList>
    </citation>
    <scope>NUCLEOTIDE SEQUENCE [LARGE SCALE GENOMIC DNA]</scope>
    <source>
        <strain evidence="16 17">CY18W</strain>
    </source>
</reference>
<keyword evidence="9 14" id="KW-0686">Riboflavin biosynthesis</keyword>
<keyword evidence="12 14" id="KW-0464">Manganese</keyword>
<evidence type="ECO:0000256" key="6">
    <source>
        <dbReference type="ARBA" id="ARBA00008976"/>
    </source>
</evidence>
<proteinExistence type="inferred from homology"/>
<dbReference type="InterPro" id="IPR032677">
    <property type="entry name" value="GTP_cyclohydro_II"/>
</dbReference>
<name>A0ABR6ZKJ6_9BURK</name>
<dbReference type="EMBL" id="JACOGF010000001">
    <property type="protein sequence ID" value="MBC3916391.1"/>
    <property type="molecule type" value="Genomic_DNA"/>
</dbReference>
<comment type="cofactor">
    <cofactor evidence="14">
        <name>Mg(2+)</name>
        <dbReference type="ChEBI" id="CHEBI:18420"/>
    </cofactor>
    <cofactor evidence="14">
        <name>Mn(2+)</name>
        <dbReference type="ChEBI" id="CHEBI:29035"/>
    </cofactor>
    <text evidence="14">Binds 2 divalent metal cations per subunit. Magnesium or manganese.</text>
</comment>
<keyword evidence="10 14" id="KW-0479">Metal-binding</keyword>
<comment type="function">
    <text evidence="3 14">Catalyzes the conversion of D-ribulose 5-phosphate to formate and 3,4-dihydroxy-2-butanone 4-phosphate.</text>
</comment>
<comment type="similarity">
    <text evidence="5">In the N-terminal section; belongs to the DHBP synthase family.</text>
</comment>
<dbReference type="Pfam" id="PF00926">
    <property type="entry name" value="DHBP_synthase"/>
    <property type="match status" value="1"/>
</dbReference>
<dbReference type="InterPro" id="IPR017945">
    <property type="entry name" value="DHBP_synth_RibB-like_a/b_dom"/>
</dbReference>
<feature type="binding site" evidence="14">
    <location>
        <position position="28"/>
    </location>
    <ligand>
        <name>Mg(2+)</name>
        <dbReference type="ChEBI" id="CHEBI:18420"/>
        <label>1</label>
    </ligand>
</feature>
<evidence type="ECO:0000256" key="14">
    <source>
        <dbReference type="HAMAP-Rule" id="MF_00180"/>
    </source>
</evidence>
<evidence type="ECO:0000256" key="8">
    <source>
        <dbReference type="ARBA" id="ARBA00018836"/>
    </source>
</evidence>
<dbReference type="RefSeq" id="WP_186945613.1">
    <property type="nucleotide sequence ID" value="NZ_JACOGF010000001.1"/>
</dbReference>
<feature type="binding site" evidence="14">
    <location>
        <position position="143"/>
    </location>
    <ligand>
        <name>Mg(2+)</name>
        <dbReference type="ChEBI" id="CHEBI:18420"/>
        <label>2</label>
    </ligand>
</feature>
<dbReference type="PANTHER" id="PTHR21327:SF34">
    <property type="entry name" value="3,4-DIHYDROXY-2-BUTANONE 4-PHOSPHATE SYNTHASE"/>
    <property type="match status" value="1"/>
</dbReference>
<sequence length="373" mass="40400">MSMSTTQEIVAELRAGRMVILVDEEDRENEGDLIMAAEFVTAEAINFMAKFGRGLICLTLTEERCEQLNLAMMTSRNGTSFGTNFTVSIEAAEGVTTGISAADRARTVQVAVDKKSTAADIVQPGHIFPLKAQRGGVLMRAGHTEAGCDLAELAGLTPASVICEIMKDDGTMARLPDLIEFAREHGMKIGTIADLIHYRSQTESIVDRVAEREMHTVHGSFKAIVYRDKPSGSAHLALVHGDITPEKAALVRVHQPVSILDLLESQATTHSWNVAAAMAAVQKSDSGVIVLLNCEETAEQMFDQFKALNTPETKPASRAARMDLRNYGIGAQILKDVGVGKMKLLANPRKMPSMTGFNLEVVGYLDKPCSDKP</sequence>
<gene>
    <name evidence="14 16" type="primary">ribB</name>
    <name evidence="16" type="ORF">H8L32_02720</name>
</gene>
<comment type="subunit">
    <text evidence="14">Homodimer.</text>
</comment>
<organism evidence="16 17">
    <name type="scientific">Undibacterium hunanense</name>
    <dbReference type="NCBI Taxonomy" id="2762292"/>
    <lineage>
        <taxon>Bacteria</taxon>
        <taxon>Pseudomonadati</taxon>
        <taxon>Pseudomonadota</taxon>
        <taxon>Betaproteobacteria</taxon>
        <taxon>Burkholderiales</taxon>
        <taxon>Oxalobacteraceae</taxon>
        <taxon>Undibacterium</taxon>
    </lineage>
</organism>
<dbReference type="GO" id="GO:0008686">
    <property type="term" value="F:3,4-dihydroxy-2-butanone-4-phosphate synthase activity"/>
    <property type="evidence" value="ECO:0007669"/>
    <property type="project" value="UniProtKB-EC"/>
</dbReference>
<dbReference type="Gene3D" id="3.40.50.10990">
    <property type="entry name" value="GTP cyclohydrolase II"/>
    <property type="match status" value="1"/>
</dbReference>
<protein>
    <recommendedName>
        <fullName evidence="8 14">3,4-dihydroxy-2-butanone 4-phosphate synthase</fullName>
        <shortName evidence="14">DHBP synthase</shortName>
        <ecNumber evidence="7 14">4.1.99.12</ecNumber>
    </recommendedName>
</protein>
<dbReference type="InterPro" id="IPR000422">
    <property type="entry name" value="DHBP_synthase_RibB"/>
</dbReference>
<comment type="catalytic activity">
    <reaction evidence="1 14">
        <text>D-ribulose 5-phosphate = (2S)-2-hydroxy-3-oxobutyl phosphate + formate + H(+)</text>
        <dbReference type="Rhea" id="RHEA:18457"/>
        <dbReference type="ChEBI" id="CHEBI:15378"/>
        <dbReference type="ChEBI" id="CHEBI:15740"/>
        <dbReference type="ChEBI" id="CHEBI:58121"/>
        <dbReference type="ChEBI" id="CHEBI:58830"/>
        <dbReference type="EC" id="4.1.99.12"/>
    </reaction>
</comment>
<feature type="site" description="Essential for catalytic activity" evidence="14">
    <location>
        <position position="126"/>
    </location>
</feature>
<evidence type="ECO:0000256" key="5">
    <source>
        <dbReference type="ARBA" id="ARBA00005520"/>
    </source>
</evidence>
<keyword evidence="13 14" id="KW-0456">Lyase</keyword>
<dbReference type="SUPFAM" id="SSF142695">
    <property type="entry name" value="RibA-like"/>
    <property type="match status" value="1"/>
</dbReference>
<dbReference type="PANTHER" id="PTHR21327">
    <property type="entry name" value="GTP CYCLOHYDROLASE II-RELATED"/>
    <property type="match status" value="1"/>
</dbReference>
<dbReference type="SUPFAM" id="SSF55821">
    <property type="entry name" value="YrdC/RibB"/>
    <property type="match status" value="1"/>
</dbReference>
<dbReference type="NCBIfam" id="TIGR00506">
    <property type="entry name" value="ribB"/>
    <property type="match status" value="1"/>
</dbReference>
<evidence type="ECO:0000256" key="3">
    <source>
        <dbReference type="ARBA" id="ARBA00002284"/>
    </source>
</evidence>
<comment type="cofactor">
    <cofactor evidence="2">
        <name>Mn(2+)</name>
        <dbReference type="ChEBI" id="CHEBI:29035"/>
    </cofactor>
</comment>
<feature type="site" description="Essential for catalytic activity" evidence="14">
    <location>
        <position position="164"/>
    </location>
</feature>
<dbReference type="Pfam" id="PF00925">
    <property type="entry name" value="GTP_cyclohydro2"/>
    <property type="match status" value="1"/>
</dbReference>
<feature type="domain" description="GTP cyclohydrolase II" evidence="15">
    <location>
        <begin position="208"/>
        <end position="365"/>
    </location>
</feature>
<feature type="binding site" evidence="14">
    <location>
        <position position="32"/>
    </location>
    <ligand>
        <name>D-ribulose 5-phosphate</name>
        <dbReference type="ChEBI" id="CHEBI:58121"/>
    </ligand>
</feature>
<dbReference type="InterPro" id="IPR036144">
    <property type="entry name" value="RibA-like_sf"/>
</dbReference>
<evidence type="ECO:0000313" key="16">
    <source>
        <dbReference type="EMBL" id="MBC3916391.1"/>
    </source>
</evidence>
<evidence type="ECO:0000256" key="10">
    <source>
        <dbReference type="ARBA" id="ARBA00022723"/>
    </source>
</evidence>
<evidence type="ECO:0000256" key="13">
    <source>
        <dbReference type="ARBA" id="ARBA00023239"/>
    </source>
</evidence>
<accession>A0ABR6ZKJ6</accession>
<dbReference type="EC" id="4.1.99.12" evidence="7 14"/>
<evidence type="ECO:0000256" key="1">
    <source>
        <dbReference type="ARBA" id="ARBA00000141"/>
    </source>
</evidence>
<evidence type="ECO:0000259" key="15">
    <source>
        <dbReference type="Pfam" id="PF00925"/>
    </source>
</evidence>
<comment type="similarity">
    <text evidence="14">Belongs to the DHBP synthase family.</text>
</comment>
<feature type="binding site" evidence="14">
    <location>
        <begin position="27"/>
        <end position="28"/>
    </location>
    <ligand>
        <name>D-ribulose 5-phosphate</name>
        <dbReference type="ChEBI" id="CHEBI:58121"/>
    </ligand>
</feature>
<dbReference type="NCBIfam" id="NF010626">
    <property type="entry name" value="PRK14019.1"/>
    <property type="match status" value="1"/>
</dbReference>